<dbReference type="EMBL" id="JACHIP010000002">
    <property type="protein sequence ID" value="MBB5056683.1"/>
    <property type="molecule type" value="Genomic_DNA"/>
</dbReference>
<evidence type="ECO:0000256" key="1">
    <source>
        <dbReference type="SAM" id="Phobius"/>
    </source>
</evidence>
<keyword evidence="1" id="KW-1133">Transmembrane helix</keyword>
<reference evidence="2 3" key="1">
    <citation type="submission" date="2020-08" db="EMBL/GenBank/DDBJ databases">
        <title>Genomic Encyclopedia of Type Strains, Phase IV (KMG-V): Genome sequencing to study the core and pangenomes of soil and plant-associated prokaryotes.</title>
        <authorList>
            <person name="Whitman W."/>
        </authorList>
    </citation>
    <scope>NUCLEOTIDE SEQUENCE [LARGE SCALE GENOMIC DNA]</scope>
    <source>
        <strain evidence="2 3">M8UP14</strain>
    </source>
</reference>
<evidence type="ECO:0000313" key="3">
    <source>
        <dbReference type="Proteomes" id="UP000540989"/>
    </source>
</evidence>
<comment type="caution">
    <text evidence="2">The sequence shown here is derived from an EMBL/GenBank/DDBJ whole genome shotgun (WGS) entry which is preliminary data.</text>
</comment>
<dbReference type="Proteomes" id="UP000540989">
    <property type="component" value="Unassembled WGS sequence"/>
</dbReference>
<dbReference type="RefSeq" id="WP_184214781.1">
    <property type="nucleotide sequence ID" value="NZ_JACHIP010000002.1"/>
</dbReference>
<keyword evidence="1" id="KW-0812">Transmembrane</keyword>
<dbReference type="AlphaFoldDB" id="A0A7W7ZBF9"/>
<organism evidence="2 3">
    <name type="scientific">Granulicella aggregans</name>
    <dbReference type="NCBI Taxonomy" id="474949"/>
    <lineage>
        <taxon>Bacteria</taxon>
        <taxon>Pseudomonadati</taxon>
        <taxon>Acidobacteriota</taxon>
        <taxon>Terriglobia</taxon>
        <taxon>Terriglobales</taxon>
        <taxon>Acidobacteriaceae</taxon>
        <taxon>Granulicella</taxon>
    </lineage>
</organism>
<keyword evidence="1" id="KW-0472">Membrane</keyword>
<name>A0A7W7ZBF9_9BACT</name>
<protein>
    <submittedName>
        <fullName evidence="2">Uncharacterized protein</fullName>
    </submittedName>
</protein>
<keyword evidence="3" id="KW-1185">Reference proteome</keyword>
<proteinExistence type="predicted"/>
<feature type="transmembrane region" description="Helical" evidence="1">
    <location>
        <begin position="35"/>
        <end position="52"/>
    </location>
</feature>
<gene>
    <name evidence="2" type="ORF">HDF16_001368</name>
</gene>
<sequence>MSASHLPHASLAHHGIHLVARSERKAASLLLCPNVAYKVAAAGVALLLMMTVC</sequence>
<evidence type="ECO:0000313" key="2">
    <source>
        <dbReference type="EMBL" id="MBB5056683.1"/>
    </source>
</evidence>
<accession>A0A7W7ZBF9</accession>